<keyword evidence="2 5" id="KW-0645">Protease</keyword>
<sequence>MNTDTPTTWIDRLPDWIIDHEIRWLTRHPWIAGFIQPGDYSIDPAVARFENSQRRFTRRNPPNELLEVRGYETTSLRSGNATTDIRRTVHVHTTEAQHLEGLAVPYGQPSTPVEIGGLLGVEQFDRHSITLMPTTVPLHVDHDPDHTIGRATPRHTTTGLRIDATITTTDKQTWLQRWIRGEYSSLSIAFKAAPLHDDWSTYDGLPLRIVRGAELVETSVVRAGAYTQARIETVT</sequence>
<dbReference type="Pfam" id="PF04586">
    <property type="entry name" value="Peptidase_S78"/>
    <property type="match status" value="1"/>
</dbReference>
<protein>
    <submittedName>
        <fullName evidence="5">HK97 family phage prohead protease</fullName>
    </submittedName>
</protein>
<evidence type="ECO:0000256" key="1">
    <source>
        <dbReference type="ARBA" id="ARBA00022612"/>
    </source>
</evidence>
<reference evidence="5" key="1">
    <citation type="journal article" date="2022" name="ISME J.">
        <title>Identification of active gaseous-alkane degraders at natural gas seeps.</title>
        <authorList>
            <person name="Farhan Ul Haque M."/>
            <person name="Hernandez M."/>
            <person name="Crombie A.T."/>
            <person name="Murrell J.C."/>
        </authorList>
    </citation>
    <scope>NUCLEOTIDE SEQUENCE</scope>
    <source>
        <strain evidence="5">ANDR5</strain>
    </source>
</reference>
<name>A0ABS9YU85_9MYCO</name>
<organism evidence="5 6">
    <name type="scientific">Candidatus Mycolicibacterium alkanivorans</name>
    <dbReference type="NCBI Taxonomy" id="2954114"/>
    <lineage>
        <taxon>Bacteria</taxon>
        <taxon>Bacillati</taxon>
        <taxon>Actinomycetota</taxon>
        <taxon>Actinomycetes</taxon>
        <taxon>Mycobacteriales</taxon>
        <taxon>Mycobacteriaceae</taxon>
        <taxon>Mycolicibacterium</taxon>
    </lineage>
</organism>
<evidence type="ECO:0000256" key="3">
    <source>
        <dbReference type="ARBA" id="ARBA00022801"/>
    </source>
</evidence>
<dbReference type="Proteomes" id="UP001139068">
    <property type="component" value="Unassembled WGS sequence"/>
</dbReference>
<keyword evidence="6" id="KW-1185">Reference proteome</keyword>
<keyword evidence="3" id="KW-0378">Hydrolase</keyword>
<dbReference type="GO" id="GO:0006508">
    <property type="term" value="P:proteolysis"/>
    <property type="evidence" value="ECO:0007669"/>
    <property type="project" value="UniProtKB-KW"/>
</dbReference>
<evidence type="ECO:0000256" key="2">
    <source>
        <dbReference type="ARBA" id="ARBA00022670"/>
    </source>
</evidence>
<dbReference type="RefSeq" id="WP_243071172.1">
    <property type="nucleotide sequence ID" value="NZ_JAIVFL010000001.1"/>
</dbReference>
<dbReference type="EMBL" id="JAIVFL010000001">
    <property type="protein sequence ID" value="MCI4674780.1"/>
    <property type="molecule type" value="Genomic_DNA"/>
</dbReference>
<evidence type="ECO:0000313" key="5">
    <source>
        <dbReference type="EMBL" id="MCI4674780.1"/>
    </source>
</evidence>
<keyword evidence="1" id="KW-1188">Viral release from host cell</keyword>
<dbReference type="InterPro" id="IPR054613">
    <property type="entry name" value="Peptidase_S78_dom"/>
</dbReference>
<evidence type="ECO:0000313" key="6">
    <source>
        <dbReference type="Proteomes" id="UP001139068"/>
    </source>
</evidence>
<evidence type="ECO:0000259" key="4">
    <source>
        <dbReference type="Pfam" id="PF04586"/>
    </source>
</evidence>
<accession>A0ABS9YU85</accession>
<gene>
    <name evidence="5" type="ORF">K9U37_07605</name>
</gene>
<dbReference type="GO" id="GO:0008233">
    <property type="term" value="F:peptidase activity"/>
    <property type="evidence" value="ECO:0007669"/>
    <property type="project" value="UniProtKB-KW"/>
</dbReference>
<feature type="domain" description="Prohead serine protease" evidence="4">
    <location>
        <begin position="96"/>
        <end position="233"/>
    </location>
</feature>
<comment type="caution">
    <text evidence="5">The sequence shown here is derived from an EMBL/GenBank/DDBJ whole genome shotgun (WGS) entry which is preliminary data.</text>
</comment>
<proteinExistence type="predicted"/>